<keyword evidence="4" id="KW-1185">Reference proteome</keyword>
<evidence type="ECO:0000256" key="1">
    <source>
        <dbReference type="ARBA" id="ARBA00038054"/>
    </source>
</evidence>
<accession>A0ABS4GE00</accession>
<dbReference type="Pfam" id="PF01613">
    <property type="entry name" value="Flavin_Reduct"/>
    <property type="match status" value="1"/>
</dbReference>
<dbReference type="InterPro" id="IPR002563">
    <property type="entry name" value="Flavin_Rdtase-like_dom"/>
</dbReference>
<protein>
    <submittedName>
        <fullName evidence="3">Flavin reductase (DIM6/NTAB) family NADH-FMN oxidoreductase RutF</fullName>
    </submittedName>
</protein>
<sequence>MENNLLKDSNEFISNIKSGKAFLVTKSESNVNAMQIGWGYIGFMWGKPSIIIGVRHSRYTYEQLQNSDEFVISIPKAGEFADELKICGTQSGRAVNKIEKCGFEMIDGQKVNVPYIKGCQYHYECKVDYKQSIDPELLNRDILDKSYKKNDYHVMIYGEILSSHE</sequence>
<gene>
    <name evidence="3" type="ORF">J2Z76_001789</name>
</gene>
<dbReference type="Proteomes" id="UP001519342">
    <property type="component" value="Unassembled WGS sequence"/>
</dbReference>
<comment type="similarity">
    <text evidence="1">Belongs to the flavoredoxin family.</text>
</comment>
<comment type="caution">
    <text evidence="3">The sequence shown here is derived from an EMBL/GenBank/DDBJ whole genome shotgun (WGS) entry which is preliminary data.</text>
</comment>
<proteinExistence type="inferred from homology"/>
<feature type="domain" description="Flavin reductase like" evidence="2">
    <location>
        <begin position="18"/>
        <end position="159"/>
    </location>
</feature>
<reference evidence="3 4" key="1">
    <citation type="submission" date="2021-03" db="EMBL/GenBank/DDBJ databases">
        <title>Genomic Encyclopedia of Type Strains, Phase IV (KMG-IV): sequencing the most valuable type-strain genomes for metagenomic binning, comparative biology and taxonomic classification.</title>
        <authorList>
            <person name="Goeker M."/>
        </authorList>
    </citation>
    <scope>NUCLEOTIDE SEQUENCE [LARGE SCALE GENOMIC DNA]</scope>
    <source>
        <strain evidence="3 4">DSM 24004</strain>
    </source>
</reference>
<evidence type="ECO:0000313" key="4">
    <source>
        <dbReference type="Proteomes" id="UP001519342"/>
    </source>
</evidence>
<dbReference type="SUPFAM" id="SSF50475">
    <property type="entry name" value="FMN-binding split barrel"/>
    <property type="match status" value="1"/>
</dbReference>
<evidence type="ECO:0000259" key="2">
    <source>
        <dbReference type="Pfam" id="PF01613"/>
    </source>
</evidence>
<dbReference type="PANTHER" id="PTHR43567">
    <property type="entry name" value="FLAVOREDOXIN-RELATED-RELATED"/>
    <property type="match status" value="1"/>
</dbReference>
<evidence type="ECO:0000313" key="3">
    <source>
        <dbReference type="EMBL" id="MBP1925928.1"/>
    </source>
</evidence>
<dbReference type="RefSeq" id="WP_209511658.1">
    <property type="nucleotide sequence ID" value="NZ_JAGGKS010000004.1"/>
</dbReference>
<dbReference type="PANTHER" id="PTHR43567:SF5">
    <property type="entry name" value="HYPOTHETICAL CYTOSOLIC PROTEIN"/>
    <property type="match status" value="1"/>
</dbReference>
<organism evidence="3 4">
    <name type="scientific">Sedimentibacter acidaminivorans</name>
    <dbReference type="NCBI Taxonomy" id="913099"/>
    <lineage>
        <taxon>Bacteria</taxon>
        <taxon>Bacillati</taxon>
        <taxon>Bacillota</taxon>
        <taxon>Tissierellia</taxon>
        <taxon>Sedimentibacter</taxon>
    </lineage>
</organism>
<name>A0ABS4GE00_9FIRM</name>
<dbReference type="InterPro" id="IPR052174">
    <property type="entry name" value="Flavoredoxin"/>
</dbReference>
<dbReference type="InterPro" id="IPR012349">
    <property type="entry name" value="Split_barrel_FMN-bd"/>
</dbReference>
<dbReference type="Gene3D" id="2.30.110.10">
    <property type="entry name" value="Electron Transport, Fmn-binding Protein, Chain A"/>
    <property type="match status" value="1"/>
</dbReference>
<dbReference type="EMBL" id="JAGGKS010000004">
    <property type="protein sequence ID" value="MBP1925928.1"/>
    <property type="molecule type" value="Genomic_DNA"/>
</dbReference>